<keyword evidence="7" id="KW-0732">Signal</keyword>
<dbReference type="STRING" id="1314773.A0A3N2PPK1"/>
<reference evidence="10 11" key="1">
    <citation type="journal article" date="2018" name="Mol. Ecol.">
        <title>The obligate alkalophilic soda-lake fungus Sodiomyces alkalinus has shifted to a protein diet.</title>
        <authorList>
            <person name="Grum-Grzhimaylo A.A."/>
            <person name="Falkoski D.L."/>
            <person name="van den Heuvel J."/>
            <person name="Valero-Jimenez C.A."/>
            <person name="Min B."/>
            <person name="Choi I.G."/>
            <person name="Lipzen A."/>
            <person name="Daum C.G."/>
            <person name="Aanen D.K."/>
            <person name="Tsang A."/>
            <person name="Henrissat B."/>
            <person name="Bilanenko E.N."/>
            <person name="de Vries R.P."/>
            <person name="van Kan J.A.L."/>
            <person name="Grigoriev I.V."/>
            <person name="Debets A.J.M."/>
        </authorList>
    </citation>
    <scope>NUCLEOTIDE SEQUENCE [LARGE SCALE GENOMIC DNA]</scope>
    <source>
        <strain evidence="10 11">F11</strain>
    </source>
</reference>
<organism evidence="10 11">
    <name type="scientific">Sodiomyces alkalinus (strain CBS 110278 / VKM F-3762 / F11)</name>
    <name type="common">Alkaliphilic filamentous fungus</name>
    <dbReference type="NCBI Taxonomy" id="1314773"/>
    <lineage>
        <taxon>Eukaryota</taxon>
        <taxon>Fungi</taxon>
        <taxon>Dikarya</taxon>
        <taxon>Ascomycota</taxon>
        <taxon>Pezizomycotina</taxon>
        <taxon>Sordariomycetes</taxon>
        <taxon>Hypocreomycetidae</taxon>
        <taxon>Glomerellales</taxon>
        <taxon>Plectosphaerellaceae</taxon>
        <taxon>Sodiomyces</taxon>
    </lineage>
</organism>
<accession>A0A3N2PPK1</accession>
<sequence length="720" mass="79729">MVSRLLLGALASLPGLSWALQLLPPTQNASDSPSTGAVWEVGPVPKVIYVEEKLASKTDDDGLTLIPPSGFGFADVFREDLSQLTDSNWTLLRVEQLPNQANVSSNSILLAEFTGDTSSITYENGVPTSEGYELVVTSTSVFIGGTGARGMWWGTRTFLQHLLLRQNGTVPVGRSVDAPAYATRGFMLDAGRKWYSPGFLKELCSYASFFKMSEFHYHLSDNYPLNRGANDTWQDVYSHFSLLPEDESLRGILHGRENETLSRAEFAELQRHCAARGVTVVPEIEAPGHCLYLTKWKPELALPKRDLLNLTHPDAVPTVKRIWSAFLPWFEAKEVHIGADEYDPALADDYIAFVNEMSDFVNSTAGKRVRIWGTHEPSETLTVSTDIVVQHWQYGQSDPVRLVAEGYDVINSQDWWAYTSIKNDHTPILPARYPQFFNESRVLAFADRPGWQWQPADFNPFNVSMQLDDGEPRNKGAILAAWNDNGPDASTQLEAYYSMRRGIALTGARAWGGARGPELDAGSVSASVDFFSPRAPGQNLDRVLLPSPEVTWTRTDEDTDGGTFHLGRGSKGMNYTLTLSVTGPFTLSGPDNTLSLDEEGHLVFEADGWVYPLRHVSEEDGLELDPGHPGRIWVNASSSTHEEVRLSDDLPATITIATDVEHGSVVWVDGEFVGRFEVFVYGGRNTQFSWSQMAFVAPLEDITGSGLERLRLWPGNSQTV</sequence>
<comment type="similarity">
    <text evidence="2">Belongs to the glycosyl hydrolase 20 family.</text>
</comment>
<keyword evidence="4" id="KW-0378">Hydrolase</keyword>
<comment type="catalytic activity">
    <reaction evidence="1">
        <text>Hydrolysis of terminal non-reducing N-acetyl-D-hexosamine residues in N-acetyl-beta-D-hexosaminides.</text>
        <dbReference type="EC" id="3.2.1.52"/>
    </reaction>
</comment>
<dbReference type="CDD" id="cd06564">
    <property type="entry name" value="GH20_DspB_LnbB-like"/>
    <property type="match status" value="1"/>
</dbReference>
<dbReference type="EMBL" id="ML119059">
    <property type="protein sequence ID" value="ROT36374.1"/>
    <property type="molecule type" value="Genomic_DNA"/>
</dbReference>
<evidence type="ECO:0000256" key="4">
    <source>
        <dbReference type="ARBA" id="ARBA00022801"/>
    </source>
</evidence>
<gene>
    <name evidence="10" type="ORF">SODALDRAFT_341281</name>
</gene>
<dbReference type="EC" id="3.2.1.52" evidence="3"/>
<dbReference type="InterPro" id="IPR029018">
    <property type="entry name" value="Hex-like_dom2"/>
</dbReference>
<dbReference type="InterPro" id="IPR017853">
    <property type="entry name" value="GH"/>
</dbReference>
<evidence type="ECO:0000256" key="3">
    <source>
        <dbReference type="ARBA" id="ARBA00012663"/>
    </source>
</evidence>
<dbReference type="GO" id="GO:0004563">
    <property type="term" value="F:beta-N-acetylhexosaminidase activity"/>
    <property type="evidence" value="ECO:0007669"/>
    <property type="project" value="UniProtKB-EC"/>
</dbReference>
<dbReference type="GO" id="GO:0005975">
    <property type="term" value="P:carbohydrate metabolic process"/>
    <property type="evidence" value="ECO:0007669"/>
    <property type="project" value="InterPro"/>
</dbReference>
<dbReference type="OrthoDB" id="428480at2759"/>
<keyword evidence="11" id="KW-1185">Reference proteome</keyword>
<name>A0A3N2PPK1_SODAK</name>
<dbReference type="InterPro" id="IPR015883">
    <property type="entry name" value="Glyco_hydro_20_cat"/>
</dbReference>
<evidence type="ECO:0000313" key="11">
    <source>
        <dbReference type="Proteomes" id="UP000272025"/>
    </source>
</evidence>
<dbReference type="Pfam" id="PF00728">
    <property type="entry name" value="Glyco_hydro_20"/>
    <property type="match status" value="1"/>
</dbReference>
<feature type="domain" description="Beta-hexosaminidase bacterial type N-terminal" evidence="9">
    <location>
        <begin position="124"/>
        <end position="177"/>
    </location>
</feature>
<dbReference type="SUPFAM" id="SSF55545">
    <property type="entry name" value="beta-N-acetylhexosaminidase-like domain"/>
    <property type="match status" value="1"/>
</dbReference>
<feature type="active site" description="Proton donor" evidence="6">
    <location>
        <position position="341"/>
    </location>
</feature>
<dbReference type="AlphaFoldDB" id="A0A3N2PPK1"/>
<protein>
    <recommendedName>
        <fullName evidence="3">beta-N-acetylhexosaminidase</fullName>
        <ecNumber evidence="3">3.2.1.52</ecNumber>
    </recommendedName>
</protein>
<dbReference type="Pfam" id="PF02838">
    <property type="entry name" value="Glyco_hydro_20b"/>
    <property type="match status" value="1"/>
</dbReference>
<dbReference type="PRINTS" id="PR00738">
    <property type="entry name" value="GLHYDRLASE20"/>
</dbReference>
<dbReference type="InterPro" id="IPR052764">
    <property type="entry name" value="GH20_Enzymes"/>
</dbReference>
<dbReference type="PANTHER" id="PTHR43678">
    <property type="entry name" value="PUTATIVE (AFU_ORTHOLOGUE AFUA_2G00640)-RELATED"/>
    <property type="match status" value="1"/>
</dbReference>
<proteinExistence type="inferred from homology"/>
<dbReference type="InterPro" id="IPR025705">
    <property type="entry name" value="Beta_hexosaminidase_sua/sub"/>
</dbReference>
<evidence type="ECO:0000256" key="7">
    <source>
        <dbReference type="SAM" id="SignalP"/>
    </source>
</evidence>
<evidence type="ECO:0000313" key="10">
    <source>
        <dbReference type="EMBL" id="ROT36374.1"/>
    </source>
</evidence>
<evidence type="ECO:0000259" key="9">
    <source>
        <dbReference type="Pfam" id="PF02838"/>
    </source>
</evidence>
<dbReference type="Gene3D" id="3.30.379.10">
    <property type="entry name" value="Chitobiase/beta-hexosaminidase domain 2-like"/>
    <property type="match status" value="1"/>
</dbReference>
<keyword evidence="5" id="KW-0326">Glycosidase</keyword>
<dbReference type="Proteomes" id="UP000272025">
    <property type="component" value="Unassembled WGS sequence"/>
</dbReference>
<dbReference type="SUPFAM" id="SSF51445">
    <property type="entry name" value="(Trans)glycosidases"/>
    <property type="match status" value="1"/>
</dbReference>
<dbReference type="Gene3D" id="3.20.20.80">
    <property type="entry name" value="Glycosidases"/>
    <property type="match status" value="1"/>
</dbReference>
<evidence type="ECO:0000259" key="8">
    <source>
        <dbReference type="Pfam" id="PF00728"/>
    </source>
</evidence>
<evidence type="ECO:0000256" key="6">
    <source>
        <dbReference type="PIRSR" id="PIRSR625705-1"/>
    </source>
</evidence>
<feature type="domain" description="Glycoside hydrolase family 20 catalytic" evidence="8">
    <location>
        <begin position="181"/>
        <end position="445"/>
    </location>
</feature>
<dbReference type="InterPro" id="IPR015882">
    <property type="entry name" value="HEX_bac_N"/>
</dbReference>
<dbReference type="RefSeq" id="XP_028464180.1">
    <property type="nucleotide sequence ID" value="XM_028613030.1"/>
</dbReference>
<evidence type="ECO:0000256" key="1">
    <source>
        <dbReference type="ARBA" id="ARBA00001231"/>
    </source>
</evidence>
<evidence type="ECO:0000256" key="2">
    <source>
        <dbReference type="ARBA" id="ARBA00006285"/>
    </source>
</evidence>
<dbReference type="GeneID" id="39581508"/>
<feature type="chain" id="PRO_5018119336" description="beta-N-acetylhexosaminidase" evidence="7">
    <location>
        <begin position="20"/>
        <end position="720"/>
    </location>
</feature>
<dbReference type="PANTHER" id="PTHR43678:SF1">
    <property type="entry name" value="BETA-N-ACETYLHEXOSAMINIDASE"/>
    <property type="match status" value="1"/>
</dbReference>
<evidence type="ECO:0000256" key="5">
    <source>
        <dbReference type="ARBA" id="ARBA00023295"/>
    </source>
</evidence>
<feature type="signal peptide" evidence="7">
    <location>
        <begin position="1"/>
        <end position="19"/>
    </location>
</feature>